<organism evidence="2 3">
    <name type="scientific">Zizania palustris</name>
    <name type="common">Northern wild rice</name>
    <dbReference type="NCBI Taxonomy" id="103762"/>
    <lineage>
        <taxon>Eukaryota</taxon>
        <taxon>Viridiplantae</taxon>
        <taxon>Streptophyta</taxon>
        <taxon>Embryophyta</taxon>
        <taxon>Tracheophyta</taxon>
        <taxon>Spermatophyta</taxon>
        <taxon>Magnoliopsida</taxon>
        <taxon>Liliopsida</taxon>
        <taxon>Poales</taxon>
        <taxon>Poaceae</taxon>
        <taxon>BOP clade</taxon>
        <taxon>Oryzoideae</taxon>
        <taxon>Oryzeae</taxon>
        <taxon>Zizaniinae</taxon>
        <taxon>Zizania</taxon>
    </lineage>
</organism>
<protein>
    <submittedName>
        <fullName evidence="2">Uncharacterized protein</fullName>
    </submittedName>
</protein>
<dbReference type="Proteomes" id="UP000729402">
    <property type="component" value="Unassembled WGS sequence"/>
</dbReference>
<name>A0A8J5VRA2_ZIZPA</name>
<reference evidence="2" key="1">
    <citation type="journal article" date="2021" name="bioRxiv">
        <title>Whole Genome Assembly and Annotation of Northern Wild Rice, Zizania palustris L., Supports a Whole Genome Duplication in the Zizania Genus.</title>
        <authorList>
            <person name="Haas M."/>
            <person name="Kono T."/>
            <person name="Macchietto M."/>
            <person name="Millas R."/>
            <person name="McGilp L."/>
            <person name="Shao M."/>
            <person name="Duquette J."/>
            <person name="Hirsch C.N."/>
            <person name="Kimball J."/>
        </authorList>
    </citation>
    <scope>NUCLEOTIDE SEQUENCE</scope>
    <source>
        <tissue evidence="2">Fresh leaf tissue</tissue>
    </source>
</reference>
<gene>
    <name evidence="2" type="ORF">GUJ93_ZPchr0005g14504</name>
</gene>
<keyword evidence="3" id="KW-1185">Reference proteome</keyword>
<evidence type="ECO:0000313" key="2">
    <source>
        <dbReference type="EMBL" id="KAG8068446.1"/>
    </source>
</evidence>
<evidence type="ECO:0000256" key="1">
    <source>
        <dbReference type="SAM" id="MobiDB-lite"/>
    </source>
</evidence>
<evidence type="ECO:0000313" key="3">
    <source>
        <dbReference type="Proteomes" id="UP000729402"/>
    </source>
</evidence>
<accession>A0A8J5VRA2</accession>
<dbReference type="AlphaFoldDB" id="A0A8J5VRA2"/>
<dbReference type="EMBL" id="JAAALK010000284">
    <property type="protein sequence ID" value="KAG8068446.1"/>
    <property type="molecule type" value="Genomic_DNA"/>
</dbReference>
<comment type="caution">
    <text evidence="2">The sequence shown here is derived from an EMBL/GenBank/DDBJ whole genome shotgun (WGS) entry which is preliminary data.</text>
</comment>
<sequence>MEVIASPGSRSCSRGGSRGRTDCGHDDLHSAGGFQGMEEGDSGNVGGASASAREVGTAPCRSCVSGFS</sequence>
<proteinExistence type="predicted"/>
<feature type="compositionally biased region" description="Basic and acidic residues" evidence="1">
    <location>
        <begin position="19"/>
        <end position="29"/>
    </location>
</feature>
<feature type="region of interest" description="Disordered" evidence="1">
    <location>
        <begin position="1"/>
        <end position="58"/>
    </location>
</feature>
<reference evidence="2" key="2">
    <citation type="submission" date="2021-02" db="EMBL/GenBank/DDBJ databases">
        <authorList>
            <person name="Kimball J.A."/>
            <person name="Haas M.W."/>
            <person name="Macchietto M."/>
            <person name="Kono T."/>
            <person name="Duquette J."/>
            <person name="Shao M."/>
        </authorList>
    </citation>
    <scope>NUCLEOTIDE SEQUENCE</scope>
    <source>
        <tissue evidence="2">Fresh leaf tissue</tissue>
    </source>
</reference>